<evidence type="ECO:0000313" key="9">
    <source>
        <dbReference type="WBParaSite" id="EVEC_0000842901-mRNA-1"/>
    </source>
</evidence>
<dbReference type="OrthoDB" id="5864054at2759"/>
<evidence type="ECO:0000259" key="6">
    <source>
        <dbReference type="PROSITE" id="PS50262"/>
    </source>
</evidence>
<feature type="transmembrane region" description="Helical" evidence="5">
    <location>
        <begin position="57"/>
        <end position="85"/>
    </location>
</feature>
<dbReference type="InterPro" id="IPR017452">
    <property type="entry name" value="GPCR_Rhodpsn_7TM"/>
</dbReference>
<gene>
    <name evidence="7" type="ORF">EVEC_LOCUS7913</name>
</gene>
<feature type="transmembrane region" description="Helical" evidence="5">
    <location>
        <begin position="150"/>
        <end position="172"/>
    </location>
</feature>
<dbReference type="WBParaSite" id="EVEC_0000842901-mRNA-1">
    <property type="protein sequence ID" value="EVEC_0000842901-mRNA-1"/>
    <property type="gene ID" value="EVEC_0000842901"/>
</dbReference>
<reference evidence="7 8" key="2">
    <citation type="submission" date="2018-10" db="EMBL/GenBank/DDBJ databases">
        <authorList>
            <consortium name="Pathogen Informatics"/>
        </authorList>
    </citation>
    <scope>NUCLEOTIDE SEQUENCE [LARGE SCALE GENOMIC DNA]</scope>
</reference>
<feature type="transmembrane region" description="Helical" evidence="5">
    <location>
        <begin position="14"/>
        <end position="37"/>
    </location>
</feature>
<evidence type="ECO:0000256" key="1">
    <source>
        <dbReference type="ARBA" id="ARBA00004370"/>
    </source>
</evidence>
<evidence type="ECO:0000256" key="5">
    <source>
        <dbReference type="SAM" id="Phobius"/>
    </source>
</evidence>
<keyword evidence="3 5" id="KW-1133">Transmembrane helix</keyword>
<keyword evidence="2 5" id="KW-0812">Transmembrane</keyword>
<accession>A0A0N4VCW8</accession>
<sequence length="347" mass="39859">MHFYVLTRRDMRSYAVNGVLSVMAVSDVIIMFSYLIYILRFRIFETEESEFGYRYWWLVYLVTHVILSIALHTVGLYLSVIVAYIRWMALERLDSKWLRTRPMALCRLRDFVLILGIRTSQPKMTPKEPYGTLASKPNSIKTSFASFRKLFFLIFGIIMVLSIPTLLVHQIIPVGEFVYGNHSVVLYTVALDSHATEDSCRLFKGTLWLTGIIFKVIPCILLLWFTIALMFRLNEKSKARAYLLGNKFQTDKTTTILITMLTVFLCTELPQGALAILNAIYTSDVTNYIYTNVGECMDLLSLINCNVGFILYSCMSSRYRSTFRNTILNPAFAVLSRLSSKTLSTRS</sequence>
<dbReference type="InterPro" id="IPR053219">
    <property type="entry name" value="GPCR_Dmsr-1"/>
</dbReference>
<name>A0A0N4VCW8_ENTVE</name>
<dbReference type="GO" id="GO:0005886">
    <property type="term" value="C:plasma membrane"/>
    <property type="evidence" value="ECO:0007669"/>
    <property type="project" value="TreeGrafter"/>
</dbReference>
<evidence type="ECO:0000256" key="2">
    <source>
        <dbReference type="ARBA" id="ARBA00022692"/>
    </source>
</evidence>
<feature type="transmembrane region" description="Helical" evidence="5">
    <location>
        <begin position="297"/>
        <end position="315"/>
    </location>
</feature>
<dbReference type="PROSITE" id="PS50262">
    <property type="entry name" value="G_PROTEIN_RECEP_F1_2"/>
    <property type="match status" value="1"/>
</dbReference>
<evidence type="ECO:0000256" key="4">
    <source>
        <dbReference type="ARBA" id="ARBA00023136"/>
    </source>
</evidence>
<keyword evidence="8" id="KW-1185">Reference proteome</keyword>
<dbReference type="GO" id="GO:0008528">
    <property type="term" value="F:G protein-coupled peptide receptor activity"/>
    <property type="evidence" value="ECO:0007669"/>
    <property type="project" value="InterPro"/>
</dbReference>
<keyword evidence="4 5" id="KW-0472">Membrane</keyword>
<dbReference type="CDD" id="cd14978">
    <property type="entry name" value="7tmA_FMRFamide_R-like"/>
    <property type="match status" value="1"/>
</dbReference>
<evidence type="ECO:0000313" key="8">
    <source>
        <dbReference type="Proteomes" id="UP000274131"/>
    </source>
</evidence>
<comment type="subcellular location">
    <subcellularLocation>
        <location evidence="1">Membrane</location>
    </subcellularLocation>
</comment>
<dbReference type="Gene3D" id="1.20.1070.10">
    <property type="entry name" value="Rhodopsin 7-helix transmembrane proteins"/>
    <property type="match status" value="1"/>
</dbReference>
<dbReference type="PANTHER" id="PTHR46273:SF9">
    <property type="entry name" value="G-PROTEIN COUPLED RECEPTORS FAMILY 1 PROFILE DOMAIN-CONTAINING PROTEIN"/>
    <property type="match status" value="1"/>
</dbReference>
<dbReference type="Proteomes" id="UP000274131">
    <property type="component" value="Unassembled WGS sequence"/>
</dbReference>
<feature type="domain" description="G-protein coupled receptors family 1 profile" evidence="6">
    <location>
        <begin position="1"/>
        <end position="312"/>
    </location>
</feature>
<dbReference type="STRING" id="51028.A0A0N4VCW8"/>
<evidence type="ECO:0000256" key="3">
    <source>
        <dbReference type="ARBA" id="ARBA00022989"/>
    </source>
</evidence>
<dbReference type="Pfam" id="PF10324">
    <property type="entry name" value="7TM_GPCR_Srw"/>
    <property type="match status" value="2"/>
</dbReference>
<dbReference type="SUPFAM" id="SSF81321">
    <property type="entry name" value="Family A G protein-coupled receptor-like"/>
    <property type="match status" value="1"/>
</dbReference>
<evidence type="ECO:0000313" key="7">
    <source>
        <dbReference type="EMBL" id="VDD93162.1"/>
    </source>
</evidence>
<dbReference type="EMBL" id="UXUI01009158">
    <property type="protein sequence ID" value="VDD93162.1"/>
    <property type="molecule type" value="Genomic_DNA"/>
</dbReference>
<feature type="transmembrane region" description="Helical" evidence="5">
    <location>
        <begin position="254"/>
        <end position="277"/>
    </location>
</feature>
<protein>
    <submittedName>
        <fullName evidence="9">G_PROTEIN_RECEP_F1_2 domain-containing protein</fullName>
    </submittedName>
</protein>
<dbReference type="AlphaFoldDB" id="A0A0N4VCW8"/>
<organism evidence="9">
    <name type="scientific">Enterobius vermicularis</name>
    <name type="common">Human pinworm</name>
    <dbReference type="NCBI Taxonomy" id="51028"/>
    <lineage>
        <taxon>Eukaryota</taxon>
        <taxon>Metazoa</taxon>
        <taxon>Ecdysozoa</taxon>
        <taxon>Nematoda</taxon>
        <taxon>Chromadorea</taxon>
        <taxon>Rhabditida</taxon>
        <taxon>Spirurina</taxon>
        <taxon>Oxyuridomorpha</taxon>
        <taxon>Oxyuroidea</taxon>
        <taxon>Oxyuridae</taxon>
        <taxon>Enterobius</taxon>
    </lineage>
</organism>
<dbReference type="InterPro" id="IPR019427">
    <property type="entry name" value="7TM_GPCR_serpentine_rcpt_Srw"/>
</dbReference>
<proteinExistence type="predicted"/>
<dbReference type="PANTHER" id="PTHR46273">
    <property type="entry name" value="MYOSUPPRESSIN RECEPTOR 1, ISOFORM B-RELATED"/>
    <property type="match status" value="1"/>
</dbReference>
<reference evidence="9" key="1">
    <citation type="submission" date="2017-02" db="UniProtKB">
        <authorList>
            <consortium name="WormBaseParasite"/>
        </authorList>
    </citation>
    <scope>IDENTIFICATION</scope>
</reference>
<feature type="transmembrane region" description="Helical" evidence="5">
    <location>
        <begin position="212"/>
        <end position="233"/>
    </location>
</feature>